<organism evidence="1">
    <name type="scientific">Physcomitrium patens</name>
    <name type="common">Spreading-leaved earth moss</name>
    <name type="synonym">Physcomitrella patens</name>
    <dbReference type="NCBI Taxonomy" id="3218"/>
    <lineage>
        <taxon>Eukaryota</taxon>
        <taxon>Viridiplantae</taxon>
        <taxon>Streptophyta</taxon>
        <taxon>Embryophyta</taxon>
        <taxon>Bryophyta</taxon>
        <taxon>Bryophytina</taxon>
        <taxon>Bryopsida</taxon>
        <taxon>Funariidae</taxon>
        <taxon>Funariales</taxon>
        <taxon>Funariaceae</taxon>
        <taxon>Physcomitrium</taxon>
    </lineage>
</organism>
<reference evidence="1 3" key="1">
    <citation type="journal article" date="2008" name="Science">
        <title>The Physcomitrella genome reveals evolutionary insights into the conquest of land by plants.</title>
        <authorList>
            <person name="Rensing S."/>
            <person name="Lang D."/>
            <person name="Zimmer A."/>
            <person name="Terry A."/>
            <person name="Salamov A."/>
            <person name="Shapiro H."/>
            <person name="Nishiyama T."/>
            <person name="Perroud P.-F."/>
            <person name="Lindquist E."/>
            <person name="Kamisugi Y."/>
            <person name="Tanahashi T."/>
            <person name="Sakakibara K."/>
            <person name="Fujita T."/>
            <person name="Oishi K."/>
            <person name="Shin-I T."/>
            <person name="Kuroki Y."/>
            <person name="Toyoda A."/>
            <person name="Suzuki Y."/>
            <person name="Hashimoto A."/>
            <person name="Yamaguchi K."/>
            <person name="Sugano A."/>
            <person name="Kohara Y."/>
            <person name="Fujiyama A."/>
            <person name="Anterola A."/>
            <person name="Aoki S."/>
            <person name="Ashton N."/>
            <person name="Barbazuk W.B."/>
            <person name="Barker E."/>
            <person name="Bennetzen J."/>
            <person name="Bezanilla M."/>
            <person name="Blankenship R."/>
            <person name="Cho S.H."/>
            <person name="Dutcher S."/>
            <person name="Estelle M."/>
            <person name="Fawcett J.A."/>
            <person name="Gundlach H."/>
            <person name="Hanada K."/>
            <person name="Heyl A."/>
            <person name="Hicks K.A."/>
            <person name="Hugh J."/>
            <person name="Lohr M."/>
            <person name="Mayer K."/>
            <person name="Melkozernov A."/>
            <person name="Murata T."/>
            <person name="Nelson D."/>
            <person name="Pils B."/>
            <person name="Prigge M."/>
            <person name="Reiss B."/>
            <person name="Renner T."/>
            <person name="Rombauts S."/>
            <person name="Rushton P."/>
            <person name="Sanderfoot A."/>
            <person name="Schween G."/>
            <person name="Shiu S.-H."/>
            <person name="Stueber K."/>
            <person name="Theodoulou F.L."/>
            <person name="Tu H."/>
            <person name="Van de Peer Y."/>
            <person name="Verrier P.J."/>
            <person name="Waters E."/>
            <person name="Wood A."/>
            <person name="Yang L."/>
            <person name="Cove D."/>
            <person name="Cuming A."/>
            <person name="Hasebe M."/>
            <person name="Lucas S."/>
            <person name="Mishler D.B."/>
            <person name="Reski R."/>
            <person name="Grigoriev I."/>
            <person name="Quatrano R.S."/>
            <person name="Boore J.L."/>
        </authorList>
    </citation>
    <scope>NUCLEOTIDE SEQUENCE [LARGE SCALE GENOMIC DNA]</scope>
    <source>
        <strain evidence="2 3">cv. Gransden 2004</strain>
    </source>
</reference>
<evidence type="ECO:0000313" key="3">
    <source>
        <dbReference type="Proteomes" id="UP000006727"/>
    </source>
</evidence>
<dbReference type="Proteomes" id="UP000006727">
    <property type="component" value="Chromosome 1"/>
</dbReference>
<dbReference type="EnsemblPlants" id="Pp3c1_18949V3.1">
    <property type="protein sequence ID" value="PAC:32969718.CDS.1"/>
    <property type="gene ID" value="Pp3c1_18949"/>
</dbReference>
<reference evidence="2" key="3">
    <citation type="submission" date="2020-12" db="UniProtKB">
        <authorList>
            <consortium name="EnsemblPlants"/>
        </authorList>
    </citation>
    <scope>IDENTIFICATION</scope>
</reference>
<dbReference type="Gramene" id="Pp3c1_18949V3.1">
    <property type="protein sequence ID" value="PAC:32969718.CDS.1"/>
    <property type="gene ID" value="Pp3c1_18949"/>
</dbReference>
<accession>A0A2K1L8R0</accession>
<keyword evidence="3" id="KW-1185">Reference proteome</keyword>
<evidence type="ECO:0000313" key="1">
    <source>
        <dbReference type="EMBL" id="PNR62402.1"/>
    </source>
</evidence>
<sequence length="74" mass="8077">MVPRKSIAVSQGFVCGGPTHLQAPEVTVLSTTWSQAPEHAACCFEILTVVLESAKHDLWNFIAYSHPRIQTVNG</sequence>
<dbReference type="InParanoid" id="A0A2K1L8R0"/>
<dbReference type="AlphaFoldDB" id="A0A2K1L8R0"/>
<reference evidence="1 3" key="2">
    <citation type="journal article" date="2018" name="Plant J.">
        <title>The Physcomitrella patens chromosome-scale assembly reveals moss genome structure and evolution.</title>
        <authorList>
            <person name="Lang D."/>
            <person name="Ullrich K.K."/>
            <person name="Murat F."/>
            <person name="Fuchs J."/>
            <person name="Jenkins J."/>
            <person name="Haas F.B."/>
            <person name="Piednoel M."/>
            <person name="Gundlach H."/>
            <person name="Van Bel M."/>
            <person name="Meyberg R."/>
            <person name="Vives C."/>
            <person name="Morata J."/>
            <person name="Symeonidi A."/>
            <person name="Hiss M."/>
            <person name="Muchero W."/>
            <person name="Kamisugi Y."/>
            <person name="Saleh O."/>
            <person name="Blanc G."/>
            <person name="Decker E.L."/>
            <person name="van Gessel N."/>
            <person name="Grimwood J."/>
            <person name="Hayes R.D."/>
            <person name="Graham S.W."/>
            <person name="Gunter L.E."/>
            <person name="McDaniel S.F."/>
            <person name="Hoernstein S.N.W."/>
            <person name="Larsson A."/>
            <person name="Li F.W."/>
            <person name="Perroud P.F."/>
            <person name="Phillips J."/>
            <person name="Ranjan P."/>
            <person name="Rokshar D.S."/>
            <person name="Rothfels C.J."/>
            <person name="Schneider L."/>
            <person name="Shu S."/>
            <person name="Stevenson D.W."/>
            <person name="Thummler F."/>
            <person name="Tillich M."/>
            <person name="Villarreal Aguilar J.C."/>
            <person name="Widiez T."/>
            <person name="Wong G.K."/>
            <person name="Wymore A."/>
            <person name="Zhang Y."/>
            <person name="Zimmer A.D."/>
            <person name="Quatrano R.S."/>
            <person name="Mayer K.F.X."/>
            <person name="Goodstein D."/>
            <person name="Casacuberta J.M."/>
            <person name="Vandepoele K."/>
            <person name="Reski R."/>
            <person name="Cuming A.C."/>
            <person name="Tuskan G.A."/>
            <person name="Maumus F."/>
            <person name="Salse J."/>
            <person name="Schmutz J."/>
            <person name="Rensing S.A."/>
        </authorList>
    </citation>
    <scope>NUCLEOTIDE SEQUENCE [LARGE SCALE GENOMIC DNA]</scope>
    <source>
        <strain evidence="2 3">cv. Gransden 2004</strain>
    </source>
</reference>
<dbReference type="EMBL" id="ABEU02000001">
    <property type="protein sequence ID" value="PNR62402.1"/>
    <property type="molecule type" value="Genomic_DNA"/>
</dbReference>
<proteinExistence type="predicted"/>
<evidence type="ECO:0000313" key="2">
    <source>
        <dbReference type="EnsemblPlants" id="PAC:32969718.CDS.1"/>
    </source>
</evidence>
<protein>
    <submittedName>
        <fullName evidence="1 2">Uncharacterized protein</fullName>
    </submittedName>
</protein>
<name>A0A2K1L8R0_PHYPA</name>
<gene>
    <name evidence="1" type="ORF">PHYPA_000826</name>
</gene>